<dbReference type="Gene3D" id="2.170.130.10">
    <property type="entry name" value="TonB-dependent receptor, plug domain"/>
    <property type="match status" value="1"/>
</dbReference>
<dbReference type="GO" id="GO:0044718">
    <property type="term" value="P:siderophore transmembrane transport"/>
    <property type="evidence" value="ECO:0007669"/>
    <property type="project" value="TreeGrafter"/>
</dbReference>
<dbReference type="Pfam" id="PF07715">
    <property type="entry name" value="Plug"/>
    <property type="match status" value="1"/>
</dbReference>
<dbReference type="InterPro" id="IPR036942">
    <property type="entry name" value="Beta-barrel_TonB_sf"/>
</dbReference>
<protein>
    <submittedName>
        <fullName evidence="11">SusC/RagA family TonB-linked outer membrane protein</fullName>
    </submittedName>
</protein>
<dbReference type="Gene3D" id="2.60.40.1120">
    <property type="entry name" value="Carboxypeptidase-like, regulatory domain"/>
    <property type="match status" value="1"/>
</dbReference>
<comment type="caution">
    <text evidence="11">The sequence shown here is derived from an EMBL/GenBank/DDBJ whole genome shotgun (WGS) entry which is preliminary data.</text>
</comment>
<evidence type="ECO:0000313" key="12">
    <source>
        <dbReference type="EMBL" id="MDC2744276.1"/>
    </source>
</evidence>
<dbReference type="InterPro" id="IPR012910">
    <property type="entry name" value="Plug_dom"/>
</dbReference>
<dbReference type="EMBL" id="JAQNZF010000029">
    <property type="protein sequence ID" value="MDC2744276.1"/>
    <property type="molecule type" value="Genomic_DNA"/>
</dbReference>
<feature type="signal peptide" evidence="9">
    <location>
        <begin position="1"/>
        <end position="25"/>
    </location>
</feature>
<dbReference type="PROSITE" id="PS52016">
    <property type="entry name" value="TONB_DEPENDENT_REC_3"/>
    <property type="match status" value="1"/>
</dbReference>
<feature type="chain" id="PRO_5042682063" evidence="9">
    <location>
        <begin position="26"/>
        <end position="1121"/>
    </location>
</feature>
<gene>
    <name evidence="11" type="ORF">F3B53_15135</name>
    <name evidence="12" type="ORF">PO382_18825</name>
</gene>
<evidence type="ECO:0000259" key="10">
    <source>
        <dbReference type="Pfam" id="PF07715"/>
    </source>
</evidence>
<feature type="domain" description="TonB-dependent receptor plug" evidence="10">
    <location>
        <begin position="201"/>
        <end position="319"/>
    </location>
</feature>
<keyword evidence="7 8" id="KW-0998">Cell outer membrane</keyword>
<dbReference type="NCBIfam" id="TIGR04056">
    <property type="entry name" value="OMP_RagA_SusC"/>
    <property type="match status" value="1"/>
</dbReference>
<sequence>MNYRKKAILMVVALFCLNIAILAQAVSLKMNNVSVKEAMTQLKNKSGYSFVYKVGDLDTRKIVSVKAKQLNEAIDQILYGQEVVYEVKGKNIIVQKGQARQNTSKDTKKRKVTGTVSDANGEPIIGATIKEKGTTNGTASDLDAKFSLEVSPGAVLEVSYIGYQTQEVKVGDRVSLSVTLAENQQILDEVVVVGYGTTSRKNLTTSIATVKTEKISKAATSNISGMLLGRAAGLQATVASPQPGGGINISIRGGGTPIYVVDGVVMPSGSFEVGTGSTSLPSSVNRAGLAGLNPNDIESIEILKDASAAIYGIGAADGVILVTTKKGKEGKPTIVYEGSYSVQKHYPYLDVLSGPELMNMVNVFSKENYLYDKGQYPYGNAAYDDKWTPIFTPTQIANAPTTDWLDKVLKTGAVTNHNLTISGGSEKFKYYLGVNYYKEDATVYNSDMERYSLRTNITSQLTNFLKLTTIVNLNQNNYTNSTVGGDVGNLRDQGAGALFGAIFYPSYLPVYDAEGQYNVFSRTPNPVSMHDINDKSEQNGYYMNFSLDVDIIKNMLSAKVLYGLNKENTSRDSYIPSDIYYALQRKSRGNLGYGKRQQSTLEGTLTFQHKFGELLDMNLMAGMGRYLDSGDGSDISYENANDHIQGSSVGMADGPFYPTSYKYKNEKRSQFVRGSFDLFGRYVVSASLRRDGTDKFFPSKKYALFPSVSLAWKMNEESFIKNISWINMLKLRASYGETGSDNLGTTLYGIVTTAREDVQFNNNSVTYIPYILSGANYEDVTWQKTVMKNIGLDFSIFRDRIWGSVDVFRNDVTHLLGTAPTELLGMHGTRPINGGHYKRTGIDVSLNSLNLQTHDFKWTSQITMSHYNAVWIERMPNYDYQKYQKRKNEPMNAFYYYKTTGIIDMDKSNMPESQRSLGPAACMPGYPIVEDKNGDGIIDVNDSYMDNMLPKLYFGFGNTFTWKNFDLDIFMYGQLGVKKWNDAYSYSADAGNLSRGVDAHNVGIYSYNIWNTQTNTNGYFPGIAISKSVALPENLGFDYTRENASYIRVRNITLGYNLGPKELSVFKGYIRGIRVFVDFQNPLTFTKYKGYDPEINTSSSNLTGGQYPQMRVYSIGAKLTF</sequence>
<keyword evidence="4 8" id="KW-0812">Transmembrane</keyword>
<evidence type="ECO:0000256" key="9">
    <source>
        <dbReference type="SAM" id="SignalP"/>
    </source>
</evidence>
<evidence type="ECO:0000256" key="7">
    <source>
        <dbReference type="ARBA" id="ARBA00023237"/>
    </source>
</evidence>
<organism evidence="11 13">
    <name type="scientific">Bacteroides ovatus</name>
    <dbReference type="NCBI Taxonomy" id="28116"/>
    <lineage>
        <taxon>Bacteria</taxon>
        <taxon>Pseudomonadati</taxon>
        <taxon>Bacteroidota</taxon>
        <taxon>Bacteroidia</taxon>
        <taxon>Bacteroidales</taxon>
        <taxon>Bacteroidaceae</taxon>
        <taxon>Bacteroides</taxon>
    </lineage>
</organism>
<dbReference type="AlphaFoldDB" id="A0A139L418"/>
<evidence type="ECO:0000313" key="13">
    <source>
        <dbReference type="Proteomes" id="UP000375690"/>
    </source>
</evidence>
<dbReference type="Proteomes" id="UP000375690">
    <property type="component" value="Unassembled WGS sequence"/>
</dbReference>
<dbReference type="InterPro" id="IPR008969">
    <property type="entry name" value="CarboxyPept-like_regulatory"/>
</dbReference>
<dbReference type="FunFam" id="2.60.40.1120:FF:000003">
    <property type="entry name" value="Outer membrane protein Omp121"/>
    <property type="match status" value="1"/>
</dbReference>
<dbReference type="InterPro" id="IPR039426">
    <property type="entry name" value="TonB-dep_rcpt-like"/>
</dbReference>
<keyword evidence="6 8" id="KW-0472">Membrane</keyword>
<dbReference type="InterPro" id="IPR037066">
    <property type="entry name" value="Plug_dom_sf"/>
</dbReference>
<keyword evidence="3 8" id="KW-1134">Transmembrane beta strand</keyword>
<evidence type="ECO:0000256" key="2">
    <source>
        <dbReference type="ARBA" id="ARBA00022448"/>
    </source>
</evidence>
<evidence type="ECO:0000256" key="1">
    <source>
        <dbReference type="ARBA" id="ARBA00004571"/>
    </source>
</evidence>
<proteinExistence type="inferred from homology"/>
<name>A0A139L418_BACOV</name>
<dbReference type="NCBIfam" id="TIGR04057">
    <property type="entry name" value="SusC_RagA_signa"/>
    <property type="match status" value="1"/>
</dbReference>
<dbReference type="GO" id="GO:0015344">
    <property type="term" value="F:siderophore uptake transmembrane transporter activity"/>
    <property type="evidence" value="ECO:0007669"/>
    <property type="project" value="TreeGrafter"/>
</dbReference>
<evidence type="ECO:0000256" key="5">
    <source>
        <dbReference type="ARBA" id="ARBA00022729"/>
    </source>
</evidence>
<dbReference type="InterPro" id="IPR023996">
    <property type="entry name" value="TonB-dep_OMP_SusC/RagA"/>
</dbReference>
<keyword evidence="2 8" id="KW-0813">Transport</keyword>
<dbReference type="EMBL" id="VWFC01000018">
    <property type="protein sequence ID" value="KAB1325100.1"/>
    <property type="molecule type" value="Genomic_DNA"/>
</dbReference>
<dbReference type="GO" id="GO:0009279">
    <property type="term" value="C:cell outer membrane"/>
    <property type="evidence" value="ECO:0007669"/>
    <property type="project" value="UniProtKB-SubCell"/>
</dbReference>
<evidence type="ECO:0000313" key="11">
    <source>
        <dbReference type="EMBL" id="KAB1325100.1"/>
    </source>
</evidence>
<dbReference type="SUPFAM" id="SSF49464">
    <property type="entry name" value="Carboxypeptidase regulatory domain-like"/>
    <property type="match status" value="1"/>
</dbReference>
<dbReference type="RefSeq" id="WP_061448174.1">
    <property type="nucleotide sequence ID" value="NZ_CAXTIO010000015.1"/>
</dbReference>
<reference evidence="11 13" key="1">
    <citation type="journal article" date="2019" name="Nat. Med.">
        <title>A library of human gut bacterial isolates paired with longitudinal multiomics data enables mechanistic microbiome research.</title>
        <authorList>
            <person name="Poyet M."/>
            <person name="Groussin M."/>
            <person name="Gibbons S.M."/>
            <person name="Avila-Pacheco J."/>
            <person name="Jiang X."/>
            <person name="Kearney S.M."/>
            <person name="Perrotta A.R."/>
            <person name="Berdy B."/>
            <person name="Zhao S."/>
            <person name="Lieberman T.D."/>
            <person name="Swanson P.K."/>
            <person name="Smith M."/>
            <person name="Roesemann S."/>
            <person name="Alexander J.E."/>
            <person name="Rich S.A."/>
            <person name="Livny J."/>
            <person name="Vlamakis H."/>
            <person name="Clish C."/>
            <person name="Bullock K."/>
            <person name="Deik A."/>
            <person name="Scott J."/>
            <person name="Pierce K.A."/>
            <person name="Xavier R.J."/>
            <person name="Alm E.J."/>
        </authorList>
    </citation>
    <scope>NUCLEOTIDE SEQUENCE [LARGE SCALE GENOMIC DNA]</scope>
    <source>
        <strain evidence="11 13">BIOML-A2</strain>
    </source>
</reference>
<evidence type="ECO:0000256" key="3">
    <source>
        <dbReference type="ARBA" id="ARBA00022452"/>
    </source>
</evidence>
<accession>A0A139L418</accession>
<dbReference type="Proteomes" id="UP001219389">
    <property type="component" value="Unassembled WGS sequence"/>
</dbReference>
<dbReference type="SUPFAM" id="SSF56935">
    <property type="entry name" value="Porins"/>
    <property type="match status" value="1"/>
</dbReference>
<dbReference type="PANTHER" id="PTHR30069">
    <property type="entry name" value="TONB-DEPENDENT OUTER MEMBRANE RECEPTOR"/>
    <property type="match status" value="1"/>
</dbReference>
<evidence type="ECO:0000256" key="4">
    <source>
        <dbReference type="ARBA" id="ARBA00022692"/>
    </source>
</evidence>
<evidence type="ECO:0000256" key="8">
    <source>
        <dbReference type="PROSITE-ProRule" id="PRU01360"/>
    </source>
</evidence>
<comment type="subcellular location">
    <subcellularLocation>
        <location evidence="1 8">Cell outer membrane</location>
        <topology evidence="1 8">Multi-pass membrane protein</topology>
    </subcellularLocation>
</comment>
<evidence type="ECO:0000256" key="6">
    <source>
        <dbReference type="ARBA" id="ARBA00023136"/>
    </source>
</evidence>
<comment type="similarity">
    <text evidence="8">Belongs to the TonB-dependent receptor family.</text>
</comment>
<reference evidence="12" key="2">
    <citation type="submission" date="2022-10" db="EMBL/GenBank/DDBJ databases">
        <title>Human gut microbiome strain richness.</title>
        <authorList>
            <person name="Chen-Liaw A."/>
        </authorList>
    </citation>
    <scope>NUCLEOTIDE SEQUENCE</scope>
    <source>
        <strain evidence="12">BSD2780120875st1_E1_BSD2780120875_150330</strain>
    </source>
</reference>
<keyword evidence="5 9" id="KW-0732">Signal</keyword>
<dbReference type="Pfam" id="PF13715">
    <property type="entry name" value="CarbopepD_reg_2"/>
    <property type="match status" value="1"/>
</dbReference>
<dbReference type="PANTHER" id="PTHR30069:SF29">
    <property type="entry name" value="HEMOGLOBIN AND HEMOGLOBIN-HAPTOGLOBIN-BINDING PROTEIN 1-RELATED"/>
    <property type="match status" value="1"/>
</dbReference>
<dbReference type="Gene3D" id="2.40.170.20">
    <property type="entry name" value="TonB-dependent receptor, beta-barrel domain"/>
    <property type="match status" value="1"/>
</dbReference>
<dbReference type="InterPro" id="IPR023997">
    <property type="entry name" value="TonB-dep_OMP_SusC/RagA_CS"/>
</dbReference>